<evidence type="ECO:0000259" key="1">
    <source>
        <dbReference type="Pfam" id="PF01966"/>
    </source>
</evidence>
<sequence length="175" mass="19547">MQSGADQLHRPYIFRDPLHGDISFARDGFHDLVRGIVDEELFQRLRGIKQNGVLNLVFHGAEHSRFAHSIGAAHLAGRMYDAACHNSGRQAVAEDRKLVTLAALLHDVGHGPFSHLFEEILGKKLFHHETLTARILTEKESPIARRLREADEELPEKLLPLLMPSSGNLAVGITR</sequence>
<protein>
    <submittedName>
        <fullName evidence="2">HD domain-containing protein</fullName>
    </submittedName>
</protein>
<dbReference type="InterPro" id="IPR003607">
    <property type="entry name" value="HD/PDEase_dom"/>
</dbReference>
<proteinExistence type="predicted"/>
<comment type="caution">
    <text evidence="2">The sequence shown here is derived from an EMBL/GenBank/DDBJ whole genome shotgun (WGS) entry which is preliminary data.</text>
</comment>
<dbReference type="AlphaFoldDB" id="A0A9X3J168"/>
<reference evidence="2" key="1">
    <citation type="submission" date="2022-11" db="EMBL/GenBank/DDBJ databases">
        <title>Minimal conservation of predation-associated metabolite biosynthetic gene clusters underscores biosynthetic potential of Myxococcota including descriptions for ten novel species: Archangium lansinium sp. nov., Myxococcus landrumus sp. nov., Nannocystis bai.</title>
        <authorList>
            <person name="Ahearne A."/>
            <person name="Stevens C."/>
            <person name="Phillips K."/>
        </authorList>
    </citation>
    <scope>NUCLEOTIDE SEQUENCE</scope>
    <source>
        <strain evidence="2">Na p29</strain>
    </source>
</reference>
<dbReference type="EMBL" id="JAPNKE010000002">
    <property type="protein sequence ID" value="MCY1010780.1"/>
    <property type="molecule type" value="Genomic_DNA"/>
</dbReference>
<dbReference type="Gene3D" id="1.10.3210.10">
    <property type="entry name" value="Hypothetical protein af1432"/>
    <property type="match status" value="1"/>
</dbReference>
<gene>
    <name evidence="2" type="ORF">OV079_35495</name>
</gene>
<evidence type="ECO:0000313" key="3">
    <source>
        <dbReference type="Proteomes" id="UP001150924"/>
    </source>
</evidence>
<accession>A0A9X3J168</accession>
<organism evidence="2 3">
    <name type="scientific">Nannocystis pusilla</name>
    <dbReference type="NCBI Taxonomy" id="889268"/>
    <lineage>
        <taxon>Bacteria</taxon>
        <taxon>Pseudomonadati</taxon>
        <taxon>Myxococcota</taxon>
        <taxon>Polyangia</taxon>
        <taxon>Nannocystales</taxon>
        <taxon>Nannocystaceae</taxon>
        <taxon>Nannocystis</taxon>
    </lineage>
</organism>
<dbReference type="GO" id="GO:0008832">
    <property type="term" value="F:dGTPase activity"/>
    <property type="evidence" value="ECO:0007669"/>
    <property type="project" value="TreeGrafter"/>
</dbReference>
<dbReference type="SUPFAM" id="SSF109604">
    <property type="entry name" value="HD-domain/PDEase-like"/>
    <property type="match status" value="1"/>
</dbReference>
<dbReference type="CDD" id="cd00077">
    <property type="entry name" value="HDc"/>
    <property type="match status" value="1"/>
</dbReference>
<name>A0A9X3J168_9BACT</name>
<dbReference type="PANTHER" id="PTHR11373:SF4">
    <property type="entry name" value="DEOXYNUCLEOSIDE TRIPHOSPHATE TRIPHOSPHOHYDROLASE SAMHD1"/>
    <property type="match status" value="1"/>
</dbReference>
<dbReference type="GO" id="GO:0006203">
    <property type="term" value="P:dGTP catabolic process"/>
    <property type="evidence" value="ECO:0007669"/>
    <property type="project" value="TreeGrafter"/>
</dbReference>
<dbReference type="Pfam" id="PF01966">
    <property type="entry name" value="HD"/>
    <property type="match status" value="1"/>
</dbReference>
<evidence type="ECO:0000313" key="2">
    <source>
        <dbReference type="EMBL" id="MCY1010780.1"/>
    </source>
</evidence>
<dbReference type="InterPro" id="IPR050135">
    <property type="entry name" value="dGTPase-like"/>
</dbReference>
<keyword evidence="3" id="KW-1185">Reference proteome</keyword>
<dbReference type="InterPro" id="IPR006674">
    <property type="entry name" value="HD_domain"/>
</dbReference>
<dbReference type="Proteomes" id="UP001150924">
    <property type="component" value="Unassembled WGS sequence"/>
</dbReference>
<dbReference type="RefSeq" id="WP_267773876.1">
    <property type="nucleotide sequence ID" value="NZ_JAPNKE010000002.1"/>
</dbReference>
<feature type="domain" description="HD" evidence="1">
    <location>
        <begin position="65"/>
        <end position="143"/>
    </location>
</feature>
<dbReference type="PANTHER" id="PTHR11373">
    <property type="entry name" value="DEOXYNUCLEOSIDE TRIPHOSPHATE TRIPHOSPHOHYDROLASE"/>
    <property type="match status" value="1"/>
</dbReference>